<accession>A0A7S1TJ19</accession>
<dbReference type="InterPro" id="IPR024937">
    <property type="entry name" value="Domain_X"/>
</dbReference>
<dbReference type="PANTHER" id="PTHR34047">
    <property type="entry name" value="NUCLEAR INTRON MATURASE 1, MITOCHONDRIAL-RELATED"/>
    <property type="match status" value="1"/>
</dbReference>
<protein>
    <recommendedName>
        <fullName evidence="1">Domain X domain-containing protein</fullName>
    </recommendedName>
</protein>
<gene>
    <name evidence="2" type="ORF">CCAE0312_LOCUS10034</name>
</gene>
<sequence>MASVVYRWSQTAQNPIDRATKVAGILSSIRTESQANPNGTFSDLCHYMTDTDLFSEAYARLKRRKGVQLPSLVRVPPNFSVDEIGREIRAGRPIRFSRHTEAPQVNLGKDRRKFHKRQRIVELRRTDVPGRDQCVLEVMRMLMSAVFEPTFSDRAYGYRSDGRNPHQCLEAIRRTVQDADWVITLDLRDEIENVDIQRILQAASTRISDSVFLLAVKSALKNGHWGFQDLLGSLSGSLPARGFTGVLVNAILHPLDISMEKRAGSLAEFRAKDMSDRVSALDLKSVTGSREREPFSTLVLNKMARDSAPGFSQREKEFSQGFGWNSPNTFLRDGEYSRRDVRLFMRPSKDVRQLAYFRYGTQCIWLFRSPEKFARDTRDEIVMMLTSLGLPPKHEISLWNTNDVESDGRAAIFLGAKIHSELKRDVSRKRLMMTTPGAFLIRKLQETQFADEAGEGTARMSWMHFDKETIVKMYNFNTNRVLEYYSFVDNFHPTCQRVLFVMRTSCARLLSRKHKMRSRAKVFKKWGRDLSRHGTEHPFDLRGPKERPQGIFQRHEFFQKYSRFTIVED</sequence>
<evidence type="ECO:0000259" key="1">
    <source>
        <dbReference type="Pfam" id="PF01348"/>
    </source>
</evidence>
<dbReference type="Pfam" id="PF01348">
    <property type="entry name" value="Intron_maturas2"/>
    <property type="match status" value="1"/>
</dbReference>
<feature type="domain" description="Domain X" evidence="1">
    <location>
        <begin position="429"/>
        <end position="531"/>
    </location>
</feature>
<dbReference type="InterPro" id="IPR051083">
    <property type="entry name" value="GrpII_Intron_Splice-Mob/Def"/>
</dbReference>
<proteinExistence type="predicted"/>
<evidence type="ECO:0000313" key="2">
    <source>
        <dbReference type="EMBL" id="CAD9237935.1"/>
    </source>
</evidence>
<dbReference type="AlphaFoldDB" id="A0A7S1TJ19"/>
<dbReference type="GO" id="GO:0006397">
    <property type="term" value="P:mRNA processing"/>
    <property type="evidence" value="ECO:0007669"/>
    <property type="project" value="InterPro"/>
</dbReference>
<name>A0A7S1TJ19_9RHOD</name>
<dbReference type="PANTHER" id="PTHR34047:SF2">
    <property type="entry name" value="NUCLEAR INTRON MATURASE 1, MITOCHONDRIAL"/>
    <property type="match status" value="1"/>
</dbReference>
<organism evidence="2">
    <name type="scientific">Compsopogon caeruleus</name>
    <dbReference type="NCBI Taxonomy" id="31354"/>
    <lineage>
        <taxon>Eukaryota</taxon>
        <taxon>Rhodophyta</taxon>
        <taxon>Compsopogonophyceae</taxon>
        <taxon>Compsopogonales</taxon>
        <taxon>Compsopogonaceae</taxon>
        <taxon>Compsopogon</taxon>
    </lineage>
</organism>
<dbReference type="GO" id="GO:0005737">
    <property type="term" value="C:cytoplasm"/>
    <property type="evidence" value="ECO:0007669"/>
    <property type="project" value="UniProtKB-ARBA"/>
</dbReference>
<dbReference type="EMBL" id="HBGH01018024">
    <property type="protein sequence ID" value="CAD9237935.1"/>
    <property type="molecule type" value="Transcribed_RNA"/>
</dbReference>
<reference evidence="2" key="1">
    <citation type="submission" date="2021-01" db="EMBL/GenBank/DDBJ databases">
        <authorList>
            <person name="Corre E."/>
            <person name="Pelletier E."/>
            <person name="Niang G."/>
            <person name="Scheremetjew M."/>
            <person name="Finn R."/>
            <person name="Kale V."/>
            <person name="Holt S."/>
            <person name="Cochrane G."/>
            <person name="Meng A."/>
            <person name="Brown T."/>
            <person name="Cohen L."/>
        </authorList>
    </citation>
    <scope>NUCLEOTIDE SEQUENCE</scope>
    <source>
        <strain evidence="2">SAG 36.94</strain>
    </source>
</reference>